<proteinExistence type="predicted"/>
<gene>
    <name evidence="2" type="ORF">KTO63_18065</name>
</gene>
<dbReference type="Proteomes" id="UP000812270">
    <property type="component" value="Unassembled WGS sequence"/>
</dbReference>
<keyword evidence="1" id="KW-0472">Membrane</keyword>
<comment type="caution">
    <text evidence="2">The sequence shown here is derived from an EMBL/GenBank/DDBJ whole genome shotgun (WGS) entry which is preliminary data.</text>
</comment>
<evidence type="ECO:0000313" key="2">
    <source>
        <dbReference type="EMBL" id="MBV4359079.1"/>
    </source>
</evidence>
<feature type="transmembrane region" description="Helical" evidence="1">
    <location>
        <begin position="51"/>
        <end position="69"/>
    </location>
</feature>
<dbReference type="AlphaFoldDB" id="A0A9E2SCM8"/>
<organism evidence="2 3">
    <name type="scientific">Pinibacter aurantiacus</name>
    <dbReference type="NCBI Taxonomy" id="2851599"/>
    <lineage>
        <taxon>Bacteria</taxon>
        <taxon>Pseudomonadati</taxon>
        <taxon>Bacteroidota</taxon>
        <taxon>Chitinophagia</taxon>
        <taxon>Chitinophagales</taxon>
        <taxon>Chitinophagaceae</taxon>
        <taxon>Pinibacter</taxon>
    </lineage>
</organism>
<dbReference type="InterPro" id="IPR025407">
    <property type="entry name" value="DUF4133"/>
</dbReference>
<evidence type="ECO:0000256" key="1">
    <source>
        <dbReference type="SAM" id="Phobius"/>
    </source>
</evidence>
<feature type="transmembrane region" description="Helical" evidence="1">
    <location>
        <begin position="25"/>
        <end position="45"/>
    </location>
</feature>
<evidence type="ECO:0000313" key="3">
    <source>
        <dbReference type="Proteomes" id="UP000812270"/>
    </source>
</evidence>
<name>A0A9E2SCM8_9BACT</name>
<dbReference type="Pfam" id="PF13571">
    <property type="entry name" value="DUF4133"/>
    <property type="match status" value="1"/>
</dbReference>
<sequence length="104" mass="11687">MAASIYTINKGVNKSIEFKGLKAQYIWYLAGGLLVLLILFAILYVVGVNTYICLIIILGCGTVLFTQVYRMSKTYGAYGLMKKAAKRKVPQVIKCHSRKMFIKN</sequence>
<dbReference type="EMBL" id="JAHSPG010000014">
    <property type="protein sequence ID" value="MBV4359079.1"/>
    <property type="molecule type" value="Genomic_DNA"/>
</dbReference>
<accession>A0A9E2SCM8</accession>
<keyword evidence="1" id="KW-1133">Transmembrane helix</keyword>
<protein>
    <submittedName>
        <fullName evidence="2">DUF4133 domain-containing protein</fullName>
    </submittedName>
</protein>
<keyword evidence="3" id="KW-1185">Reference proteome</keyword>
<reference evidence="2" key="1">
    <citation type="submission" date="2021-06" db="EMBL/GenBank/DDBJ databases">
        <authorList>
            <person name="Huq M.A."/>
        </authorList>
    </citation>
    <scope>NUCLEOTIDE SEQUENCE</scope>
    <source>
        <strain evidence="2">MAH-26</strain>
    </source>
</reference>
<keyword evidence="1" id="KW-0812">Transmembrane</keyword>
<dbReference type="RefSeq" id="WP_217792932.1">
    <property type="nucleotide sequence ID" value="NZ_JAHSPG010000014.1"/>
</dbReference>